<dbReference type="AlphaFoldDB" id="A0A6J8BVY7"/>
<comment type="pathway">
    <text evidence="1">tRNA modification; wybutosine-tRNA(Phe) biosynthesis.</text>
</comment>
<evidence type="ECO:0000313" key="9">
    <source>
        <dbReference type="Proteomes" id="UP000507470"/>
    </source>
</evidence>
<dbReference type="Gene3D" id="3.40.50.150">
    <property type="entry name" value="Vaccinia Virus protein VP39"/>
    <property type="match status" value="1"/>
</dbReference>
<sequence>MTSSIVKQALLVPSTQCQTIRKILEDSKLTDITCNLKDFGDGKIAIPLDNGTSDIVDNLLAESSVICTCNTDSVNFDSLKTLPMSGYQIAQVKFRAKKPKPKTPYEELALSLTDLAHKYDIHMNDQLQGDIPHHWEKHGDLALLPPSCFCSDYWTKAGQELWSVVCKCLHCSRVARKDVISADGFRTPQVKLLHGDTGWVEHKDNRIRYTYDITKCMFSAGNVTEKLRIAKFDCSNETVVDLYAGIGYFTLPYLVHARARHLHACEWNPHAVEALKKNLQLNGVEDRCTVYQGDNRKICPTHVADRVNLGLIPSSEDGWPVACAALKPTGGILHVHYNVESKIKQTEVSDINNSFEGSRSSCENERDIEIKVPGDCVSKHIDRKNTWTEWAELTCETLHKLMCIAHSKTKWNISVLHIEHVKSYAPHVDHVVVDFKCCPI</sequence>
<gene>
    <name evidence="8" type="ORF">MCOR_22436</name>
</gene>
<evidence type="ECO:0000256" key="2">
    <source>
        <dbReference type="ARBA" id="ARBA00012265"/>
    </source>
</evidence>
<evidence type="ECO:0000256" key="6">
    <source>
        <dbReference type="ARBA" id="ARBA00049400"/>
    </source>
</evidence>
<dbReference type="Pfam" id="PF02475">
    <property type="entry name" value="TRM5-TYW2_MTfase"/>
    <property type="match status" value="1"/>
</dbReference>
<reference evidence="8 9" key="1">
    <citation type="submission" date="2020-06" db="EMBL/GenBank/DDBJ databases">
        <authorList>
            <person name="Li R."/>
            <person name="Bekaert M."/>
        </authorList>
    </citation>
    <scope>NUCLEOTIDE SEQUENCE [LARGE SCALE GENOMIC DNA]</scope>
    <source>
        <strain evidence="9">wild</strain>
    </source>
</reference>
<dbReference type="InterPro" id="IPR029063">
    <property type="entry name" value="SAM-dependent_MTases_sf"/>
</dbReference>
<dbReference type="GO" id="GO:0005737">
    <property type="term" value="C:cytoplasm"/>
    <property type="evidence" value="ECO:0007669"/>
    <property type="project" value="TreeGrafter"/>
</dbReference>
<keyword evidence="9" id="KW-1185">Reference proteome</keyword>
<dbReference type="Proteomes" id="UP000507470">
    <property type="component" value="Unassembled WGS sequence"/>
</dbReference>
<dbReference type="PROSITE" id="PS51684">
    <property type="entry name" value="SAM_MT_TRM5_TYW2"/>
    <property type="match status" value="1"/>
</dbReference>
<evidence type="ECO:0000256" key="3">
    <source>
        <dbReference type="ARBA" id="ARBA00022679"/>
    </source>
</evidence>
<accession>A0A6J8BVY7</accession>
<keyword evidence="4" id="KW-0949">S-adenosyl-L-methionine</keyword>
<keyword evidence="3 8" id="KW-0808">Transferase</keyword>
<evidence type="ECO:0000256" key="4">
    <source>
        <dbReference type="ARBA" id="ARBA00022691"/>
    </source>
</evidence>
<dbReference type="FunFam" id="3.30.300.110:FF:000002">
    <property type="entry name" value="tRNA wybutosine-synthesizing protein 2 homolog"/>
    <property type="match status" value="1"/>
</dbReference>
<name>A0A6J8BVY7_MYTCO</name>
<evidence type="ECO:0000256" key="5">
    <source>
        <dbReference type="ARBA" id="ARBA00022694"/>
    </source>
</evidence>
<dbReference type="Pfam" id="PF25133">
    <property type="entry name" value="TYW2_N_2"/>
    <property type="match status" value="1"/>
</dbReference>
<keyword evidence="5" id="KW-0819">tRNA processing</keyword>
<dbReference type="GO" id="GO:0031591">
    <property type="term" value="P:wybutosine biosynthetic process"/>
    <property type="evidence" value="ECO:0007669"/>
    <property type="project" value="TreeGrafter"/>
</dbReference>
<evidence type="ECO:0000259" key="7">
    <source>
        <dbReference type="PROSITE" id="PS51684"/>
    </source>
</evidence>
<feature type="domain" description="SAM-dependent methyltransferase TRM5/TYW2-type" evidence="7">
    <location>
        <begin position="135"/>
        <end position="439"/>
    </location>
</feature>
<dbReference type="InterPro" id="IPR056744">
    <property type="entry name" value="TRM5/TYW2-like_N"/>
</dbReference>
<dbReference type="GO" id="GO:0008175">
    <property type="term" value="F:tRNA methyltransferase activity"/>
    <property type="evidence" value="ECO:0007669"/>
    <property type="project" value="TreeGrafter"/>
</dbReference>
<protein>
    <recommendedName>
        <fullName evidence="2">tRNA(Phe) (4-demethylwyosine(37)-C(7)) aminocarboxypropyltransferase</fullName>
        <ecNumber evidence="2">2.5.1.114</ecNumber>
    </recommendedName>
</protein>
<dbReference type="OrthoDB" id="408788at2759"/>
<dbReference type="InterPro" id="IPR056743">
    <property type="entry name" value="TRM5-TYW2-like_MTfase"/>
</dbReference>
<comment type="catalytic activity">
    <reaction evidence="6">
        <text>4-demethylwyosine(37) in tRNA(Phe) + S-adenosyl-L-methionine = 4-demethyl-7-[(3S)-3-amino-3-carboxypropyl]wyosine(37) in tRNA(Phe) + S-methyl-5'-thioadenosine + H(+)</text>
        <dbReference type="Rhea" id="RHEA:36355"/>
        <dbReference type="Rhea" id="RHEA-COMP:10164"/>
        <dbReference type="Rhea" id="RHEA-COMP:10378"/>
        <dbReference type="ChEBI" id="CHEBI:15378"/>
        <dbReference type="ChEBI" id="CHEBI:17509"/>
        <dbReference type="ChEBI" id="CHEBI:59789"/>
        <dbReference type="ChEBI" id="CHEBI:64315"/>
        <dbReference type="ChEBI" id="CHEBI:73550"/>
        <dbReference type="EC" id="2.5.1.114"/>
    </reaction>
</comment>
<dbReference type="EMBL" id="CACVKT020003965">
    <property type="protein sequence ID" value="CAC5387060.1"/>
    <property type="molecule type" value="Genomic_DNA"/>
</dbReference>
<dbReference type="PANTHER" id="PTHR23245:SF25">
    <property type="entry name" value="TRNA WYBUTOSINE-SYNTHESIZING PROTEIN 2 HOMOLOG"/>
    <property type="match status" value="1"/>
</dbReference>
<dbReference type="CDD" id="cd02440">
    <property type="entry name" value="AdoMet_MTases"/>
    <property type="match status" value="1"/>
</dbReference>
<dbReference type="EC" id="2.5.1.114" evidence="2"/>
<dbReference type="InterPro" id="IPR030382">
    <property type="entry name" value="MeTrfase_TRM5/TYW2"/>
</dbReference>
<dbReference type="GO" id="GO:0030488">
    <property type="term" value="P:tRNA methylation"/>
    <property type="evidence" value="ECO:0007669"/>
    <property type="project" value="TreeGrafter"/>
</dbReference>
<dbReference type="Gene3D" id="3.30.300.110">
    <property type="entry name" value="Met-10+ protein-like domains"/>
    <property type="match status" value="1"/>
</dbReference>
<dbReference type="PANTHER" id="PTHR23245">
    <property type="entry name" value="TRNA METHYLTRANSFERASE"/>
    <property type="match status" value="1"/>
</dbReference>
<dbReference type="SUPFAM" id="SSF53335">
    <property type="entry name" value="S-adenosyl-L-methionine-dependent methyltransferases"/>
    <property type="match status" value="1"/>
</dbReference>
<evidence type="ECO:0000256" key="1">
    <source>
        <dbReference type="ARBA" id="ARBA00004797"/>
    </source>
</evidence>
<dbReference type="GO" id="GO:0102522">
    <property type="term" value="F:tRNA 4-demethylwyosine alpha-amino-alpha-carboxypropyltransferase activity"/>
    <property type="evidence" value="ECO:0007669"/>
    <property type="project" value="UniProtKB-EC"/>
</dbReference>
<organism evidence="8 9">
    <name type="scientific">Mytilus coruscus</name>
    <name type="common">Sea mussel</name>
    <dbReference type="NCBI Taxonomy" id="42192"/>
    <lineage>
        <taxon>Eukaryota</taxon>
        <taxon>Metazoa</taxon>
        <taxon>Spiralia</taxon>
        <taxon>Lophotrochozoa</taxon>
        <taxon>Mollusca</taxon>
        <taxon>Bivalvia</taxon>
        <taxon>Autobranchia</taxon>
        <taxon>Pteriomorphia</taxon>
        <taxon>Mytilida</taxon>
        <taxon>Mytiloidea</taxon>
        <taxon>Mytilidae</taxon>
        <taxon>Mytilinae</taxon>
        <taxon>Mytilus</taxon>
    </lineage>
</organism>
<evidence type="ECO:0000313" key="8">
    <source>
        <dbReference type="EMBL" id="CAC5387060.1"/>
    </source>
</evidence>
<proteinExistence type="predicted"/>